<name>A0ABZ2YFI4_9MOLU</name>
<proteinExistence type="predicted"/>
<dbReference type="EMBL" id="CP128397">
    <property type="protein sequence ID" value="WZN38253.1"/>
    <property type="molecule type" value="Genomic_DNA"/>
</dbReference>
<sequence>MIKSKKPKKIKEPTLTGDKILTTFNILKCKEIKIKGDLINV</sequence>
<gene>
    <name evidence="1" type="ORF">M33023_00360</name>
</gene>
<reference evidence="1" key="1">
    <citation type="submission" date="2023-06" db="EMBL/GenBank/DDBJ databases">
        <title>Complete Genome of Candidatus Phytoplasma asteris M33.</title>
        <authorList>
            <person name="Toth R."/>
            <person name="Ilic A.-M."/>
            <person name="Huettel B."/>
            <person name="Duduk B."/>
            <person name="Kube M."/>
        </authorList>
    </citation>
    <scope>NUCLEOTIDE SEQUENCE [LARGE SCALE GENOMIC DNA]</scope>
    <source>
        <strain evidence="1">M33</strain>
    </source>
</reference>
<protein>
    <submittedName>
        <fullName evidence="1">Uncharacterized protein</fullName>
    </submittedName>
</protein>
<dbReference type="Proteomes" id="UP001470586">
    <property type="component" value="Chromosome"/>
</dbReference>
<evidence type="ECO:0000313" key="1">
    <source>
        <dbReference type="EMBL" id="WZN38253.1"/>
    </source>
</evidence>
<organism evidence="1 2">
    <name type="scientific">Candidatus Phytoplasma asteris</name>
    <dbReference type="NCBI Taxonomy" id="85620"/>
    <lineage>
        <taxon>Bacteria</taxon>
        <taxon>Bacillati</taxon>
        <taxon>Mycoplasmatota</taxon>
        <taxon>Mollicutes</taxon>
        <taxon>Acholeplasmatales</taxon>
        <taxon>Acholeplasmataceae</taxon>
        <taxon>Candidatus Phytoplasma</taxon>
        <taxon>16SrI (Aster yellows group)</taxon>
    </lineage>
</organism>
<accession>A0ABZ2YFI4</accession>
<evidence type="ECO:0000313" key="2">
    <source>
        <dbReference type="Proteomes" id="UP001470586"/>
    </source>
</evidence>
<keyword evidence="2" id="KW-1185">Reference proteome</keyword>